<dbReference type="STRING" id="3914.A0A0L9VE49"/>
<dbReference type="OMA" id="SEKMEYA"/>
<dbReference type="Proteomes" id="UP000053144">
    <property type="component" value="Chromosome 9"/>
</dbReference>
<dbReference type="EMBL" id="CM003379">
    <property type="protein sequence ID" value="KOM53278.1"/>
    <property type="molecule type" value="Genomic_DNA"/>
</dbReference>
<gene>
    <name evidence="2" type="ORF">LR48_Vigan09g193700</name>
</gene>
<feature type="region of interest" description="Disordered" evidence="1">
    <location>
        <begin position="1"/>
        <end position="39"/>
    </location>
</feature>
<evidence type="ECO:0000313" key="3">
    <source>
        <dbReference type="Proteomes" id="UP000053144"/>
    </source>
</evidence>
<dbReference type="AlphaFoldDB" id="A0A0L9VE49"/>
<dbReference type="Gramene" id="KOM53278">
    <property type="protein sequence ID" value="KOM53278"/>
    <property type="gene ID" value="LR48_Vigan09g193700"/>
</dbReference>
<sequence length="149" mass="16484">MGGMCCKPSAIEDSKESPRERLSSKAVSDLRVSRRTSSRREEVFRVKNRYDNNEGRTTLIDKQGNGSARVQGDSIERKREKMEYAVAPHPGIGSVPKAMEGEQVAAGWRRWKEAEGEGGEDLVLVKTCGLSILVHNATSVNEKIQLTPI</sequence>
<name>A0A0L9VE49_PHAAN</name>
<evidence type="ECO:0000256" key="1">
    <source>
        <dbReference type="SAM" id="MobiDB-lite"/>
    </source>
</evidence>
<protein>
    <submittedName>
        <fullName evidence="2">Uncharacterized protein</fullName>
    </submittedName>
</protein>
<proteinExistence type="predicted"/>
<evidence type="ECO:0000313" key="2">
    <source>
        <dbReference type="EMBL" id="KOM53278.1"/>
    </source>
</evidence>
<accession>A0A0L9VE49</accession>
<reference evidence="3" key="1">
    <citation type="journal article" date="2015" name="Proc. Natl. Acad. Sci. U.S.A.">
        <title>Genome sequencing of adzuki bean (Vigna angularis) provides insight into high starch and low fat accumulation and domestication.</title>
        <authorList>
            <person name="Yang K."/>
            <person name="Tian Z."/>
            <person name="Chen C."/>
            <person name="Luo L."/>
            <person name="Zhao B."/>
            <person name="Wang Z."/>
            <person name="Yu L."/>
            <person name="Li Y."/>
            <person name="Sun Y."/>
            <person name="Li W."/>
            <person name="Chen Y."/>
            <person name="Li Y."/>
            <person name="Zhang Y."/>
            <person name="Ai D."/>
            <person name="Zhao J."/>
            <person name="Shang C."/>
            <person name="Ma Y."/>
            <person name="Wu B."/>
            <person name="Wang M."/>
            <person name="Gao L."/>
            <person name="Sun D."/>
            <person name="Zhang P."/>
            <person name="Guo F."/>
            <person name="Wang W."/>
            <person name="Li Y."/>
            <person name="Wang J."/>
            <person name="Varshney R.K."/>
            <person name="Wang J."/>
            <person name="Ling H.Q."/>
            <person name="Wan P."/>
        </authorList>
    </citation>
    <scope>NUCLEOTIDE SEQUENCE</scope>
    <source>
        <strain evidence="3">cv. Jingnong 6</strain>
    </source>
</reference>
<feature type="compositionally biased region" description="Basic and acidic residues" evidence="1">
    <location>
        <begin position="10"/>
        <end position="23"/>
    </location>
</feature>
<organism evidence="2 3">
    <name type="scientific">Phaseolus angularis</name>
    <name type="common">Azuki bean</name>
    <name type="synonym">Vigna angularis</name>
    <dbReference type="NCBI Taxonomy" id="3914"/>
    <lineage>
        <taxon>Eukaryota</taxon>
        <taxon>Viridiplantae</taxon>
        <taxon>Streptophyta</taxon>
        <taxon>Embryophyta</taxon>
        <taxon>Tracheophyta</taxon>
        <taxon>Spermatophyta</taxon>
        <taxon>Magnoliopsida</taxon>
        <taxon>eudicotyledons</taxon>
        <taxon>Gunneridae</taxon>
        <taxon>Pentapetalae</taxon>
        <taxon>rosids</taxon>
        <taxon>fabids</taxon>
        <taxon>Fabales</taxon>
        <taxon>Fabaceae</taxon>
        <taxon>Papilionoideae</taxon>
        <taxon>50 kb inversion clade</taxon>
        <taxon>NPAAA clade</taxon>
        <taxon>indigoferoid/millettioid clade</taxon>
        <taxon>Phaseoleae</taxon>
        <taxon>Vigna</taxon>
    </lineage>
</organism>